<dbReference type="AlphaFoldDB" id="A0A5A7PNE4"/>
<feature type="region of interest" description="Disordered" evidence="1">
    <location>
        <begin position="1"/>
        <end position="37"/>
    </location>
</feature>
<evidence type="ECO:0000256" key="1">
    <source>
        <dbReference type="SAM" id="MobiDB-lite"/>
    </source>
</evidence>
<dbReference type="OrthoDB" id="10450097at2759"/>
<keyword evidence="2" id="KW-0966">Cell projection</keyword>
<keyword evidence="2" id="KW-0282">Flagellum</keyword>
<evidence type="ECO:0000313" key="3">
    <source>
        <dbReference type="Proteomes" id="UP000325081"/>
    </source>
</evidence>
<proteinExistence type="predicted"/>
<protein>
    <submittedName>
        <fullName evidence="2">Flagellar M-ring protein</fullName>
    </submittedName>
</protein>
<dbReference type="Proteomes" id="UP000325081">
    <property type="component" value="Unassembled WGS sequence"/>
</dbReference>
<evidence type="ECO:0000313" key="2">
    <source>
        <dbReference type="EMBL" id="GER34445.1"/>
    </source>
</evidence>
<feature type="compositionally biased region" description="Polar residues" evidence="1">
    <location>
        <begin position="1"/>
        <end position="11"/>
    </location>
</feature>
<comment type="caution">
    <text evidence="2">The sequence shown here is derived from an EMBL/GenBank/DDBJ whole genome shotgun (WGS) entry which is preliminary data.</text>
</comment>
<organism evidence="2 3">
    <name type="scientific">Striga asiatica</name>
    <name type="common">Asiatic witchweed</name>
    <name type="synonym">Buchnera asiatica</name>
    <dbReference type="NCBI Taxonomy" id="4170"/>
    <lineage>
        <taxon>Eukaryota</taxon>
        <taxon>Viridiplantae</taxon>
        <taxon>Streptophyta</taxon>
        <taxon>Embryophyta</taxon>
        <taxon>Tracheophyta</taxon>
        <taxon>Spermatophyta</taxon>
        <taxon>Magnoliopsida</taxon>
        <taxon>eudicotyledons</taxon>
        <taxon>Gunneridae</taxon>
        <taxon>Pentapetalae</taxon>
        <taxon>asterids</taxon>
        <taxon>lamiids</taxon>
        <taxon>Lamiales</taxon>
        <taxon>Orobanchaceae</taxon>
        <taxon>Buchnereae</taxon>
        <taxon>Striga</taxon>
    </lineage>
</organism>
<name>A0A5A7PNE4_STRAF</name>
<dbReference type="EMBL" id="BKCP01004894">
    <property type="protein sequence ID" value="GER34445.1"/>
    <property type="molecule type" value="Genomic_DNA"/>
</dbReference>
<keyword evidence="2" id="KW-0969">Cilium</keyword>
<gene>
    <name evidence="2" type="ORF">STAS_10661</name>
</gene>
<feature type="region of interest" description="Disordered" evidence="1">
    <location>
        <begin position="90"/>
        <end position="114"/>
    </location>
</feature>
<keyword evidence="3" id="KW-1185">Reference proteome</keyword>
<reference evidence="3" key="1">
    <citation type="journal article" date="2019" name="Curr. Biol.">
        <title>Genome Sequence of Striga asiatica Provides Insight into the Evolution of Plant Parasitism.</title>
        <authorList>
            <person name="Yoshida S."/>
            <person name="Kim S."/>
            <person name="Wafula E.K."/>
            <person name="Tanskanen J."/>
            <person name="Kim Y.M."/>
            <person name="Honaas L."/>
            <person name="Yang Z."/>
            <person name="Spallek T."/>
            <person name="Conn C.E."/>
            <person name="Ichihashi Y."/>
            <person name="Cheong K."/>
            <person name="Cui S."/>
            <person name="Der J.P."/>
            <person name="Gundlach H."/>
            <person name="Jiao Y."/>
            <person name="Hori C."/>
            <person name="Ishida J.K."/>
            <person name="Kasahara H."/>
            <person name="Kiba T."/>
            <person name="Kim M.S."/>
            <person name="Koo N."/>
            <person name="Laohavisit A."/>
            <person name="Lee Y.H."/>
            <person name="Lumba S."/>
            <person name="McCourt P."/>
            <person name="Mortimer J.C."/>
            <person name="Mutuku J.M."/>
            <person name="Nomura T."/>
            <person name="Sasaki-Sekimoto Y."/>
            <person name="Seto Y."/>
            <person name="Wang Y."/>
            <person name="Wakatake T."/>
            <person name="Sakakibara H."/>
            <person name="Demura T."/>
            <person name="Yamaguchi S."/>
            <person name="Yoneyama K."/>
            <person name="Manabe R.I."/>
            <person name="Nelson D.C."/>
            <person name="Schulman A.H."/>
            <person name="Timko M.P."/>
            <person name="dePamphilis C.W."/>
            <person name="Choi D."/>
            <person name="Shirasu K."/>
        </authorList>
    </citation>
    <scope>NUCLEOTIDE SEQUENCE [LARGE SCALE GENOMIC DNA]</scope>
    <source>
        <strain evidence="3">cv. UVA1</strain>
    </source>
</reference>
<accession>A0A5A7PNE4</accession>
<sequence>MSSGPTPSLPNSIPPVRSLEASLERTDPNSESTGSVSDKDINKRICVHYRELTTIFNGTTRASIKTPNRNGRRRRTNSAVTPNYLFLDELSDEPMNTPDNDRCTPRRKGTTSTFDTTMNSITEASHIIQQNARPEADQKSL</sequence>